<evidence type="ECO:0000256" key="6">
    <source>
        <dbReference type="SAM" id="Phobius"/>
    </source>
</evidence>
<dbReference type="GO" id="GO:0043799">
    <property type="term" value="F:glycine oxidase activity"/>
    <property type="evidence" value="ECO:0007669"/>
    <property type="project" value="UniProtKB-EC"/>
</dbReference>
<evidence type="ECO:0000256" key="4">
    <source>
        <dbReference type="ARBA" id="ARBA00049872"/>
    </source>
</evidence>
<dbReference type="NCBIfam" id="TIGR02352">
    <property type="entry name" value="thiamin_ThiO"/>
    <property type="match status" value="1"/>
</dbReference>
<dbReference type="InterPro" id="IPR012727">
    <property type="entry name" value="Gly_oxidase_ThiO"/>
</dbReference>
<evidence type="ECO:0000313" key="9">
    <source>
        <dbReference type="Proteomes" id="UP000216013"/>
    </source>
</evidence>
<dbReference type="GO" id="GO:0009228">
    <property type="term" value="P:thiamine biosynthetic process"/>
    <property type="evidence" value="ECO:0007669"/>
    <property type="project" value="UniProtKB-KW"/>
</dbReference>
<dbReference type="EC" id="1.4.3.19" evidence="5"/>
<accession>A0A268A7N7</accession>
<dbReference type="GO" id="GO:0005737">
    <property type="term" value="C:cytoplasm"/>
    <property type="evidence" value="ECO:0007669"/>
    <property type="project" value="TreeGrafter"/>
</dbReference>
<evidence type="ECO:0000313" key="8">
    <source>
        <dbReference type="EMBL" id="PAD20135.1"/>
    </source>
</evidence>
<protein>
    <recommendedName>
        <fullName evidence="5">glycine oxidase</fullName>
        <ecNumber evidence="5">1.4.3.19</ecNumber>
    </recommendedName>
</protein>
<dbReference type="UniPathway" id="UPA00060"/>
<feature type="domain" description="FAD dependent oxidoreductase" evidence="7">
    <location>
        <begin position="7"/>
        <end position="347"/>
    </location>
</feature>
<dbReference type="InterPro" id="IPR006076">
    <property type="entry name" value="FAD-dep_OxRdtase"/>
</dbReference>
<evidence type="ECO:0000256" key="2">
    <source>
        <dbReference type="ARBA" id="ARBA00022977"/>
    </source>
</evidence>
<dbReference type="AlphaFoldDB" id="A0A268A7N7"/>
<keyword evidence="6" id="KW-0812">Transmembrane</keyword>
<keyword evidence="6" id="KW-1133">Transmembrane helix</keyword>
<dbReference type="PANTHER" id="PTHR13847">
    <property type="entry name" value="SARCOSINE DEHYDROGENASE-RELATED"/>
    <property type="match status" value="1"/>
</dbReference>
<evidence type="ECO:0000256" key="5">
    <source>
        <dbReference type="ARBA" id="ARBA00050018"/>
    </source>
</evidence>
<dbReference type="InterPro" id="IPR036188">
    <property type="entry name" value="FAD/NAD-bd_sf"/>
</dbReference>
<dbReference type="RefSeq" id="WP_095228409.1">
    <property type="nucleotide sequence ID" value="NZ_NPBD01000016.1"/>
</dbReference>
<keyword evidence="3" id="KW-0560">Oxidoreductase</keyword>
<dbReference type="GO" id="GO:0009229">
    <property type="term" value="P:thiamine diphosphate biosynthetic process"/>
    <property type="evidence" value="ECO:0007669"/>
    <property type="project" value="UniProtKB-UniPathway"/>
</dbReference>
<organism evidence="8 9">
    <name type="scientific">Terribacillus saccharophilus</name>
    <dbReference type="NCBI Taxonomy" id="361277"/>
    <lineage>
        <taxon>Bacteria</taxon>
        <taxon>Bacillati</taxon>
        <taxon>Bacillota</taxon>
        <taxon>Bacilli</taxon>
        <taxon>Bacillales</taxon>
        <taxon>Bacillaceae</taxon>
        <taxon>Terribacillus</taxon>
    </lineage>
</organism>
<feature type="transmembrane region" description="Helical" evidence="6">
    <location>
        <begin position="7"/>
        <end position="24"/>
    </location>
</feature>
<proteinExistence type="predicted"/>
<dbReference type="EMBL" id="NPBV01000025">
    <property type="protein sequence ID" value="PAD20135.1"/>
    <property type="molecule type" value="Genomic_DNA"/>
</dbReference>
<dbReference type="GO" id="GO:0050660">
    <property type="term" value="F:flavin adenine dinucleotide binding"/>
    <property type="evidence" value="ECO:0007669"/>
    <property type="project" value="InterPro"/>
</dbReference>
<sequence length="374" mass="40753">MTKSSEVAVVGGGIIGSAIAYYLAKAGHQVELLEAGKVGSGSTQAAAGMLGAHSEFKEFGASLYSFARTSQAMYEEAETDIRSLTGIDIERRTGGLMQLVFNEEEKEMLLSQFSSLKGVTWLDCPTVTKKMPGLSKSVLGAFHMAEDVHVTPEIACRGFHTAASMLGARINAYTSVDEIVKESDHYRLRTSKGEWQAERVVIASGVWSNALLQRSGLGTPIFPVKGECIAVTNTQTPLTCSLFHDQHYIVPRNNNELIIGATKIKNDWSTEPTLGGLQTIVEKARKMLPEVDKMPFRRSWAGLRPQTSDGKPLIGEHPEMKGLFIAAGHQRNGILLAPATGKMICDLIGSNVVPEEWKEAFRVDRLNTGEEVLM</sequence>
<evidence type="ECO:0000256" key="3">
    <source>
        <dbReference type="ARBA" id="ARBA00023002"/>
    </source>
</evidence>
<reference evidence="8 9" key="1">
    <citation type="submission" date="2017-07" db="EMBL/GenBank/DDBJ databases">
        <title>Isolation and whole genome analysis of endospore-forming bacteria from heroin.</title>
        <authorList>
            <person name="Kalinowski J."/>
            <person name="Ahrens B."/>
            <person name="Al-Dilaimi A."/>
            <person name="Winkler A."/>
            <person name="Wibberg D."/>
            <person name="Schleenbecker U."/>
            <person name="Ruckert C."/>
            <person name="Wolfel R."/>
            <person name="Grass G."/>
        </authorList>
    </citation>
    <scope>NUCLEOTIDE SEQUENCE [LARGE SCALE GENOMIC DNA]</scope>
    <source>
        <strain evidence="8 9">7528</strain>
    </source>
</reference>
<dbReference type="SUPFAM" id="SSF54373">
    <property type="entry name" value="FAD-linked reductases, C-terminal domain"/>
    <property type="match status" value="1"/>
</dbReference>
<dbReference type="Pfam" id="PF01266">
    <property type="entry name" value="DAO"/>
    <property type="match status" value="1"/>
</dbReference>
<dbReference type="PANTHER" id="PTHR13847:SF289">
    <property type="entry name" value="GLYCINE OXIDASE"/>
    <property type="match status" value="1"/>
</dbReference>
<keyword evidence="2" id="KW-0784">Thiamine biosynthesis</keyword>
<comment type="pathway">
    <text evidence="1">Cofactor biosynthesis; thiamine diphosphate biosynthesis.</text>
</comment>
<keyword evidence="6" id="KW-0472">Membrane</keyword>
<dbReference type="Proteomes" id="UP000216013">
    <property type="component" value="Unassembled WGS sequence"/>
</dbReference>
<name>A0A268A7N7_9BACI</name>
<evidence type="ECO:0000256" key="1">
    <source>
        <dbReference type="ARBA" id="ARBA00004948"/>
    </source>
</evidence>
<dbReference type="Gene3D" id="3.30.9.10">
    <property type="entry name" value="D-Amino Acid Oxidase, subunit A, domain 2"/>
    <property type="match status" value="1"/>
</dbReference>
<evidence type="ECO:0000259" key="7">
    <source>
        <dbReference type="Pfam" id="PF01266"/>
    </source>
</evidence>
<dbReference type="Gene3D" id="3.50.50.60">
    <property type="entry name" value="FAD/NAD(P)-binding domain"/>
    <property type="match status" value="1"/>
</dbReference>
<dbReference type="SUPFAM" id="SSF51905">
    <property type="entry name" value="FAD/NAD(P)-binding domain"/>
    <property type="match status" value="1"/>
</dbReference>
<gene>
    <name evidence="8" type="primary">thiO</name>
    <name evidence="8" type="ORF">CHH64_15450</name>
</gene>
<comment type="caution">
    <text evidence="8">The sequence shown here is derived from an EMBL/GenBank/DDBJ whole genome shotgun (WGS) entry which is preliminary data.</text>
</comment>
<comment type="catalytic activity">
    <reaction evidence="4">
        <text>glycine + O2 + H2O = glyoxylate + H2O2 + NH4(+)</text>
        <dbReference type="Rhea" id="RHEA:11532"/>
        <dbReference type="ChEBI" id="CHEBI:15377"/>
        <dbReference type="ChEBI" id="CHEBI:15379"/>
        <dbReference type="ChEBI" id="CHEBI:16240"/>
        <dbReference type="ChEBI" id="CHEBI:28938"/>
        <dbReference type="ChEBI" id="CHEBI:36655"/>
        <dbReference type="ChEBI" id="CHEBI:57305"/>
        <dbReference type="EC" id="1.4.3.19"/>
    </reaction>
</comment>